<feature type="domain" description="HTH tetR-type" evidence="4">
    <location>
        <begin position="10"/>
        <end position="70"/>
    </location>
</feature>
<evidence type="ECO:0000259" key="4">
    <source>
        <dbReference type="PROSITE" id="PS50977"/>
    </source>
</evidence>
<reference evidence="5 6" key="1">
    <citation type="submission" date="2013-06" db="EMBL/GenBank/DDBJ databases">
        <title>Rumen cellulosomics: divergent fiber-degrading strategies revealed by comparative genome-wide analysis of six Ruminococcal strains.</title>
        <authorList>
            <person name="Dassa B."/>
            <person name="Borovok I."/>
            <person name="Lamed R."/>
            <person name="Flint H."/>
            <person name="Yeoman C.J."/>
            <person name="White B."/>
            <person name="Bayer E.A."/>
        </authorList>
    </citation>
    <scope>NUCLEOTIDE SEQUENCE [LARGE SCALE GENOMIC DNA]</scope>
    <source>
        <strain evidence="5 6">SY3</strain>
    </source>
</reference>
<evidence type="ECO:0000256" key="2">
    <source>
        <dbReference type="PROSITE-ProRule" id="PRU00335"/>
    </source>
</evidence>
<keyword evidence="3" id="KW-0812">Transmembrane</keyword>
<dbReference type="PATRIC" id="fig|1341156.4.peg.1239"/>
<dbReference type="GO" id="GO:0003677">
    <property type="term" value="F:DNA binding"/>
    <property type="evidence" value="ECO:0007669"/>
    <property type="project" value="UniProtKB-UniRule"/>
</dbReference>
<keyword evidence="3" id="KW-1133">Transmembrane helix</keyword>
<dbReference type="PANTHER" id="PTHR43479">
    <property type="entry name" value="ACREF/ENVCD OPERON REPRESSOR-RELATED"/>
    <property type="match status" value="1"/>
</dbReference>
<feature type="DNA-binding region" description="H-T-H motif" evidence="2">
    <location>
        <begin position="33"/>
        <end position="52"/>
    </location>
</feature>
<dbReference type="Pfam" id="PF17929">
    <property type="entry name" value="TetR_C_34"/>
    <property type="match status" value="1"/>
</dbReference>
<organism evidence="5 6">
    <name type="scientific">Ruminococcus albus SY3</name>
    <dbReference type="NCBI Taxonomy" id="1341156"/>
    <lineage>
        <taxon>Bacteria</taxon>
        <taxon>Bacillati</taxon>
        <taxon>Bacillota</taxon>
        <taxon>Clostridia</taxon>
        <taxon>Eubacteriales</taxon>
        <taxon>Oscillospiraceae</taxon>
        <taxon>Ruminococcus</taxon>
    </lineage>
</organism>
<proteinExistence type="predicted"/>
<evidence type="ECO:0000256" key="1">
    <source>
        <dbReference type="ARBA" id="ARBA00023125"/>
    </source>
</evidence>
<evidence type="ECO:0000313" key="6">
    <source>
        <dbReference type="Proteomes" id="UP000021369"/>
    </source>
</evidence>
<feature type="transmembrane region" description="Helical" evidence="3">
    <location>
        <begin position="153"/>
        <end position="170"/>
    </location>
</feature>
<dbReference type="RefSeq" id="WP_024856190.1">
    <property type="nucleotide sequence ID" value="NZ_JEOB01000002.1"/>
</dbReference>
<dbReference type="EMBL" id="JEOB01000002">
    <property type="protein sequence ID" value="EXM39951.1"/>
    <property type="molecule type" value="Genomic_DNA"/>
</dbReference>
<dbReference type="InterPro" id="IPR050624">
    <property type="entry name" value="HTH-type_Tx_Regulator"/>
</dbReference>
<comment type="caution">
    <text evidence="5">The sequence shown here is derived from an EMBL/GenBank/DDBJ whole genome shotgun (WGS) entry which is preliminary data.</text>
</comment>
<dbReference type="PANTHER" id="PTHR43479:SF11">
    <property type="entry name" value="ACREF_ENVCD OPERON REPRESSOR-RELATED"/>
    <property type="match status" value="1"/>
</dbReference>
<dbReference type="InterPro" id="IPR001647">
    <property type="entry name" value="HTH_TetR"/>
</dbReference>
<gene>
    <name evidence="5" type="ORF">RASY3_09710</name>
</gene>
<keyword evidence="3" id="KW-0472">Membrane</keyword>
<dbReference type="InterPro" id="IPR009057">
    <property type="entry name" value="Homeodomain-like_sf"/>
</dbReference>
<dbReference type="SUPFAM" id="SSF46689">
    <property type="entry name" value="Homeodomain-like"/>
    <property type="match status" value="1"/>
</dbReference>
<keyword evidence="6" id="KW-1185">Reference proteome</keyword>
<evidence type="ECO:0000313" key="5">
    <source>
        <dbReference type="EMBL" id="EXM39951.1"/>
    </source>
</evidence>
<keyword evidence="1 2" id="KW-0238">DNA-binding</keyword>
<protein>
    <submittedName>
        <fullName evidence="5">TetR family transcriptional regulator</fullName>
    </submittedName>
</protein>
<name>A0A011VXG2_RUMAL</name>
<dbReference type="OrthoDB" id="1634029at2"/>
<evidence type="ECO:0000256" key="3">
    <source>
        <dbReference type="SAM" id="Phobius"/>
    </source>
</evidence>
<sequence length="206" mass="23872">MPKGSPELTASRKEEIVNACEKLYKTMSFKEITIKDIGNVTSFTRTSIYNYFQTKEEIFLALMQREYEHWAEEMSGLASANKSMTADSFADAIAHSLESHEQLLKLLAMNHYDMEENSRPERLTEFKIAYGDSLDAVRVCIRKFFPDIDCERFIFVFFPFLFGVYPYSVATKKQLDAMRDAKMDFKMHSIYEIIHSCVMQLLGGTK</sequence>
<dbReference type="Gene3D" id="1.10.357.10">
    <property type="entry name" value="Tetracycline Repressor, domain 2"/>
    <property type="match status" value="1"/>
</dbReference>
<dbReference type="PROSITE" id="PS50977">
    <property type="entry name" value="HTH_TETR_2"/>
    <property type="match status" value="1"/>
</dbReference>
<dbReference type="AlphaFoldDB" id="A0A011VXG2"/>
<dbReference type="InterPro" id="IPR041483">
    <property type="entry name" value="TetR_C_34"/>
</dbReference>
<accession>A0A011VXG2</accession>
<dbReference type="Proteomes" id="UP000021369">
    <property type="component" value="Unassembled WGS sequence"/>
</dbReference>